<organism evidence="1 2">
    <name type="scientific">Petrolisthes manimaculis</name>
    <dbReference type="NCBI Taxonomy" id="1843537"/>
    <lineage>
        <taxon>Eukaryota</taxon>
        <taxon>Metazoa</taxon>
        <taxon>Ecdysozoa</taxon>
        <taxon>Arthropoda</taxon>
        <taxon>Crustacea</taxon>
        <taxon>Multicrustacea</taxon>
        <taxon>Malacostraca</taxon>
        <taxon>Eumalacostraca</taxon>
        <taxon>Eucarida</taxon>
        <taxon>Decapoda</taxon>
        <taxon>Pleocyemata</taxon>
        <taxon>Anomura</taxon>
        <taxon>Galatheoidea</taxon>
        <taxon>Porcellanidae</taxon>
        <taxon>Petrolisthes</taxon>
    </lineage>
</organism>
<gene>
    <name evidence="1" type="ORF">Pmani_035264</name>
</gene>
<reference evidence="1" key="1">
    <citation type="submission" date="2023-11" db="EMBL/GenBank/DDBJ databases">
        <title>Genome assemblies of two species of porcelain crab, Petrolisthes cinctipes and Petrolisthes manimaculis (Anomura: Porcellanidae).</title>
        <authorList>
            <person name="Angst P."/>
        </authorList>
    </citation>
    <scope>NUCLEOTIDE SEQUENCE</scope>
    <source>
        <strain evidence="1">PB745_02</strain>
        <tissue evidence="1">Gill</tissue>
    </source>
</reference>
<dbReference type="Proteomes" id="UP001292094">
    <property type="component" value="Unassembled WGS sequence"/>
</dbReference>
<dbReference type="EMBL" id="JAWZYT010005000">
    <property type="protein sequence ID" value="KAK4291947.1"/>
    <property type="molecule type" value="Genomic_DNA"/>
</dbReference>
<proteinExistence type="predicted"/>
<keyword evidence="2" id="KW-1185">Reference proteome</keyword>
<dbReference type="AlphaFoldDB" id="A0AAE1TNL7"/>
<sequence>MSWVLGECVVNMAGIVVISLTSFHQHDSHSPSLPPSHAHPSLVTLSLPHASYSPCLTLPASRLILSLPHATYSPCLTPHTLPASRPILSLHTLPPYHLNPTHSPSIPPQSLTISLPHASCSNS</sequence>
<evidence type="ECO:0000313" key="2">
    <source>
        <dbReference type="Proteomes" id="UP001292094"/>
    </source>
</evidence>
<accession>A0AAE1TNL7</accession>
<protein>
    <submittedName>
        <fullName evidence="1">Uncharacterized protein</fullName>
    </submittedName>
</protein>
<name>A0AAE1TNL7_9EUCA</name>
<comment type="caution">
    <text evidence="1">The sequence shown here is derived from an EMBL/GenBank/DDBJ whole genome shotgun (WGS) entry which is preliminary data.</text>
</comment>
<evidence type="ECO:0000313" key="1">
    <source>
        <dbReference type="EMBL" id="KAK4291947.1"/>
    </source>
</evidence>